<protein>
    <recommendedName>
        <fullName evidence="4">DUF2149 domain-containing protein</fullName>
    </recommendedName>
</protein>
<sequence>MLRRKNKKRFSKNEEDPMAGSANLVDAMLVLSVGFLVFLVMSWNMQSVVFSDSTQEEKMEIMQAMKQVAEIKMAKEITDMPEITDGSGSGFMEMGTVYQDPNTGRYIMIETD</sequence>
<dbReference type="Pfam" id="PF09919">
    <property type="entry name" value="DUF2149"/>
    <property type="match status" value="1"/>
</dbReference>
<organism evidence="2 3">
    <name type="scientific">Methanococcus maripaludis KA1</name>
    <dbReference type="NCBI Taxonomy" id="637914"/>
    <lineage>
        <taxon>Archaea</taxon>
        <taxon>Methanobacteriati</taxon>
        <taxon>Methanobacteriota</taxon>
        <taxon>Methanomada group</taxon>
        <taxon>Methanococci</taxon>
        <taxon>Methanococcales</taxon>
        <taxon>Methanococcaceae</taxon>
        <taxon>Methanococcus</taxon>
    </lineage>
</organism>
<evidence type="ECO:0008006" key="4">
    <source>
        <dbReference type="Google" id="ProtNLM"/>
    </source>
</evidence>
<dbReference type="GeneID" id="10982234"/>
<evidence type="ECO:0000313" key="2">
    <source>
        <dbReference type="EMBL" id="BAP60653.1"/>
    </source>
</evidence>
<evidence type="ECO:0000256" key="1">
    <source>
        <dbReference type="SAM" id="Phobius"/>
    </source>
</evidence>
<dbReference type="InterPro" id="IPR018676">
    <property type="entry name" value="DUF2149"/>
</dbReference>
<feature type="transmembrane region" description="Helical" evidence="1">
    <location>
        <begin position="21"/>
        <end position="43"/>
    </location>
</feature>
<evidence type="ECO:0000313" key="3">
    <source>
        <dbReference type="Proteomes" id="UP000264208"/>
    </source>
</evidence>
<dbReference type="GeneID" id="41278954"/>
<reference evidence="2 3" key="1">
    <citation type="submission" date="2009-06" db="EMBL/GenBank/DDBJ databases">
        <title>Molecular Evidence for Microbiologically Influenced Corrosion from genome of Methanogen.</title>
        <authorList>
            <person name="Ito N."/>
            <person name="Tsurumaru H."/>
            <person name="Shimizu A."/>
            <person name="Harada T."/>
            <person name="Hosoyama A."/>
            <person name="Horikawa H."/>
            <person name="Wakai S."/>
            <person name="Sasaki K."/>
            <person name="Nishijima K."/>
            <person name="Ataku H."/>
            <person name="Yamazaki J."/>
            <person name="Mise M."/>
            <person name="Yamazaki S."/>
            <person name="Tanikawa S."/>
            <person name="Harayama S."/>
            <person name="Fujita N."/>
        </authorList>
    </citation>
    <scope>NUCLEOTIDE SEQUENCE [LARGE SCALE GENOMIC DNA]</scope>
    <source>
        <strain evidence="3">KA1 ( NBRC 102054)</strain>
    </source>
</reference>
<name>A0A2Z5PEU7_METMI</name>
<dbReference type="RefSeq" id="WP_011170434.1">
    <property type="nucleotide sequence ID" value="NZ_AP011526.1"/>
</dbReference>
<keyword evidence="1" id="KW-0812">Transmembrane</keyword>
<keyword evidence="1" id="KW-1133">Transmembrane helix</keyword>
<accession>A0A2Z5PEU7</accession>
<gene>
    <name evidence="2" type="ORF">MMKA1_05360</name>
</gene>
<dbReference type="AlphaFoldDB" id="A0A2Z5PEU7"/>
<dbReference type="KEGG" id="mmak:MMKA1_05360"/>
<keyword evidence="1" id="KW-0472">Membrane</keyword>
<dbReference type="Proteomes" id="UP000264208">
    <property type="component" value="Chromosome"/>
</dbReference>
<proteinExistence type="predicted"/>
<dbReference type="EMBL" id="AP011526">
    <property type="protein sequence ID" value="BAP60653.1"/>
    <property type="molecule type" value="Genomic_DNA"/>
</dbReference>